<sequence length="133" mass="15447">MDCVFCEGIEDHQVLIETENYKVVFDIDPIQIGHLLIISKAHYETLLEINEELLIELLAIQKQMIALLEKEFHVDGVSIIQNNGEIMDKGTHFHVHVVPRYHDDHFWANQQVVDKPLSIDELVKELKHLTRGN</sequence>
<name>A0ABS9UC31_9BACL</name>
<dbReference type="Gene3D" id="3.30.428.10">
    <property type="entry name" value="HIT-like"/>
    <property type="match status" value="1"/>
</dbReference>
<feature type="domain" description="HIT" evidence="2">
    <location>
        <begin position="1"/>
        <end position="107"/>
    </location>
</feature>
<dbReference type="Proteomes" id="UP001316087">
    <property type="component" value="Unassembled WGS sequence"/>
</dbReference>
<dbReference type="PROSITE" id="PS51084">
    <property type="entry name" value="HIT_2"/>
    <property type="match status" value="1"/>
</dbReference>
<evidence type="ECO:0000259" key="2">
    <source>
        <dbReference type="PROSITE" id="PS51084"/>
    </source>
</evidence>
<dbReference type="InterPro" id="IPR001310">
    <property type="entry name" value="Histidine_triad_HIT"/>
</dbReference>
<dbReference type="RefSeq" id="WP_241368951.1">
    <property type="nucleotide sequence ID" value="NZ_JAKZFC010000002.1"/>
</dbReference>
<dbReference type="SUPFAM" id="SSF54197">
    <property type="entry name" value="HIT-like"/>
    <property type="match status" value="1"/>
</dbReference>
<dbReference type="InterPro" id="IPR036265">
    <property type="entry name" value="HIT-like_sf"/>
</dbReference>
<evidence type="ECO:0000313" key="3">
    <source>
        <dbReference type="EMBL" id="MCH7321901.1"/>
    </source>
</evidence>
<dbReference type="EMBL" id="JAKZFC010000002">
    <property type="protein sequence ID" value="MCH7321901.1"/>
    <property type="molecule type" value="Genomic_DNA"/>
</dbReference>
<feature type="short sequence motif" description="Histidine triad motif" evidence="1">
    <location>
        <begin position="92"/>
        <end position="96"/>
    </location>
</feature>
<proteinExistence type="predicted"/>
<dbReference type="PANTHER" id="PTHR46648">
    <property type="entry name" value="HIT FAMILY PROTEIN 1"/>
    <property type="match status" value="1"/>
</dbReference>
<comment type="caution">
    <text evidence="3">The sequence shown here is derived from an EMBL/GenBank/DDBJ whole genome shotgun (WGS) entry which is preliminary data.</text>
</comment>
<dbReference type="PANTHER" id="PTHR46648:SF1">
    <property type="entry name" value="ADENOSINE 5'-MONOPHOSPHORAMIDASE HNT1"/>
    <property type="match status" value="1"/>
</dbReference>
<protein>
    <submittedName>
        <fullName evidence="3">HIT family protein</fullName>
    </submittedName>
</protein>
<reference evidence="3 4" key="1">
    <citation type="submission" date="2022-03" db="EMBL/GenBank/DDBJ databases">
        <authorList>
            <person name="Jo J.-H."/>
            <person name="Im W.-T."/>
        </authorList>
    </citation>
    <scope>NUCLEOTIDE SEQUENCE [LARGE SCALE GENOMIC DNA]</scope>
    <source>
        <strain evidence="3 4">MA9</strain>
    </source>
</reference>
<evidence type="ECO:0000256" key="1">
    <source>
        <dbReference type="PROSITE-ProRule" id="PRU00464"/>
    </source>
</evidence>
<accession>A0ABS9UC31</accession>
<keyword evidence="4" id="KW-1185">Reference proteome</keyword>
<organism evidence="3 4">
    <name type="scientific">Solibacillus palustris</name>
    <dbReference type="NCBI Taxonomy" id="2908203"/>
    <lineage>
        <taxon>Bacteria</taxon>
        <taxon>Bacillati</taxon>
        <taxon>Bacillota</taxon>
        <taxon>Bacilli</taxon>
        <taxon>Bacillales</taxon>
        <taxon>Caryophanaceae</taxon>
        <taxon>Solibacillus</taxon>
    </lineage>
</organism>
<gene>
    <name evidence="3" type="ORF">LZ480_08345</name>
</gene>
<dbReference type="Pfam" id="PF01230">
    <property type="entry name" value="HIT"/>
    <property type="match status" value="1"/>
</dbReference>
<dbReference type="InterPro" id="IPR011146">
    <property type="entry name" value="HIT-like"/>
</dbReference>
<evidence type="ECO:0000313" key="4">
    <source>
        <dbReference type="Proteomes" id="UP001316087"/>
    </source>
</evidence>